<gene>
    <name evidence="1" type="ORF">DPMN_082674</name>
</gene>
<dbReference type="PANTHER" id="PTHR34239">
    <property type="entry name" value="APPLE DOMAIN-CONTAINING PROTEIN"/>
    <property type="match status" value="1"/>
</dbReference>
<protein>
    <submittedName>
        <fullName evidence="1">Uncharacterized protein</fullName>
    </submittedName>
</protein>
<dbReference type="EMBL" id="JAIWYP010000016">
    <property type="protein sequence ID" value="KAH3695217.1"/>
    <property type="molecule type" value="Genomic_DNA"/>
</dbReference>
<reference evidence="1" key="2">
    <citation type="submission" date="2020-11" db="EMBL/GenBank/DDBJ databases">
        <authorList>
            <person name="McCartney M.A."/>
            <person name="Auch B."/>
            <person name="Kono T."/>
            <person name="Mallez S."/>
            <person name="Becker A."/>
            <person name="Gohl D.M."/>
            <person name="Silverstein K.A.T."/>
            <person name="Koren S."/>
            <person name="Bechman K.B."/>
            <person name="Herman A."/>
            <person name="Abrahante J.E."/>
            <person name="Garbe J."/>
        </authorList>
    </citation>
    <scope>NUCLEOTIDE SEQUENCE</scope>
    <source>
        <strain evidence="1">Duluth1</strain>
        <tissue evidence="1">Whole animal</tissue>
    </source>
</reference>
<comment type="caution">
    <text evidence="1">The sequence shown here is derived from an EMBL/GenBank/DDBJ whole genome shotgun (WGS) entry which is preliminary data.</text>
</comment>
<organism evidence="1 2">
    <name type="scientific">Dreissena polymorpha</name>
    <name type="common">Zebra mussel</name>
    <name type="synonym">Mytilus polymorpha</name>
    <dbReference type="NCBI Taxonomy" id="45954"/>
    <lineage>
        <taxon>Eukaryota</taxon>
        <taxon>Metazoa</taxon>
        <taxon>Spiralia</taxon>
        <taxon>Lophotrochozoa</taxon>
        <taxon>Mollusca</taxon>
        <taxon>Bivalvia</taxon>
        <taxon>Autobranchia</taxon>
        <taxon>Heteroconchia</taxon>
        <taxon>Euheterodonta</taxon>
        <taxon>Imparidentia</taxon>
        <taxon>Neoheterodontei</taxon>
        <taxon>Myida</taxon>
        <taxon>Dreissenoidea</taxon>
        <taxon>Dreissenidae</taxon>
        <taxon>Dreissena</taxon>
    </lineage>
</organism>
<evidence type="ECO:0000313" key="2">
    <source>
        <dbReference type="Proteomes" id="UP000828390"/>
    </source>
</evidence>
<evidence type="ECO:0000313" key="1">
    <source>
        <dbReference type="EMBL" id="KAH3695217.1"/>
    </source>
</evidence>
<dbReference type="AlphaFoldDB" id="A0A9D3Y8I5"/>
<sequence>MQDKHKRSRNIKNLQIPKVDEQIWRQLRPKTKAYDYAIQKCQQEIATALVPSIKALQLLKEKEPNVQQLREFVGDIFKSLANTITTTNQTRMDKITRDLLPTYKPICEYTPSATHLFGDRLQKKLNKLTEQKTQLTTIKSTTTSRGHF</sequence>
<accession>A0A9D3Y8I5</accession>
<keyword evidence="2" id="KW-1185">Reference proteome</keyword>
<proteinExistence type="predicted"/>
<reference evidence="1" key="1">
    <citation type="journal article" date="2019" name="bioRxiv">
        <title>The Genome of the Zebra Mussel, Dreissena polymorpha: A Resource for Invasive Species Research.</title>
        <authorList>
            <person name="McCartney M.A."/>
            <person name="Auch B."/>
            <person name="Kono T."/>
            <person name="Mallez S."/>
            <person name="Zhang Y."/>
            <person name="Obille A."/>
            <person name="Becker A."/>
            <person name="Abrahante J.E."/>
            <person name="Garbe J."/>
            <person name="Badalamenti J.P."/>
            <person name="Herman A."/>
            <person name="Mangelson H."/>
            <person name="Liachko I."/>
            <person name="Sullivan S."/>
            <person name="Sone E.D."/>
            <person name="Koren S."/>
            <person name="Silverstein K.A.T."/>
            <person name="Beckman K.B."/>
            <person name="Gohl D.M."/>
        </authorList>
    </citation>
    <scope>NUCLEOTIDE SEQUENCE</scope>
    <source>
        <strain evidence="1">Duluth1</strain>
        <tissue evidence="1">Whole animal</tissue>
    </source>
</reference>
<dbReference type="Proteomes" id="UP000828390">
    <property type="component" value="Unassembled WGS sequence"/>
</dbReference>
<name>A0A9D3Y8I5_DREPO</name>
<dbReference type="PANTHER" id="PTHR34239:SF2">
    <property type="entry name" value="TRANSPOSABLE ELEMENT P TRANSPOSASE_THAP9 CONSERVED DOMAIN-CONTAINING PROTEIN"/>
    <property type="match status" value="1"/>
</dbReference>